<evidence type="ECO:0000313" key="1">
    <source>
        <dbReference type="EMBL" id="KIM80990.1"/>
    </source>
</evidence>
<keyword evidence="2" id="KW-1185">Reference proteome</keyword>
<dbReference type="Proteomes" id="UP000054166">
    <property type="component" value="Unassembled WGS sequence"/>
</dbReference>
<dbReference type="EMBL" id="KN833001">
    <property type="protein sequence ID" value="KIM80990.1"/>
    <property type="molecule type" value="Genomic_DNA"/>
</dbReference>
<proteinExistence type="predicted"/>
<evidence type="ECO:0000313" key="2">
    <source>
        <dbReference type="Proteomes" id="UP000054166"/>
    </source>
</evidence>
<gene>
    <name evidence="1" type="ORF">PILCRDRAFT_72442</name>
</gene>
<accession>A0A0C3F8B7</accession>
<reference evidence="1 2" key="1">
    <citation type="submission" date="2014-04" db="EMBL/GenBank/DDBJ databases">
        <authorList>
            <consortium name="DOE Joint Genome Institute"/>
            <person name="Kuo A."/>
            <person name="Tarkka M."/>
            <person name="Buscot F."/>
            <person name="Kohler A."/>
            <person name="Nagy L.G."/>
            <person name="Floudas D."/>
            <person name="Copeland A."/>
            <person name="Barry K.W."/>
            <person name="Cichocki N."/>
            <person name="Veneault-Fourrey C."/>
            <person name="LaButti K."/>
            <person name="Lindquist E.A."/>
            <person name="Lipzen A."/>
            <person name="Lundell T."/>
            <person name="Morin E."/>
            <person name="Murat C."/>
            <person name="Sun H."/>
            <person name="Tunlid A."/>
            <person name="Henrissat B."/>
            <person name="Grigoriev I.V."/>
            <person name="Hibbett D.S."/>
            <person name="Martin F."/>
            <person name="Nordberg H.P."/>
            <person name="Cantor M.N."/>
            <person name="Hua S.X."/>
        </authorList>
    </citation>
    <scope>NUCLEOTIDE SEQUENCE [LARGE SCALE GENOMIC DNA]</scope>
    <source>
        <strain evidence="1 2">F 1598</strain>
    </source>
</reference>
<feature type="non-terminal residue" evidence="1">
    <location>
        <position position="1"/>
    </location>
</feature>
<dbReference type="AlphaFoldDB" id="A0A0C3F8B7"/>
<organism evidence="1 2">
    <name type="scientific">Piloderma croceum (strain F 1598)</name>
    <dbReference type="NCBI Taxonomy" id="765440"/>
    <lineage>
        <taxon>Eukaryota</taxon>
        <taxon>Fungi</taxon>
        <taxon>Dikarya</taxon>
        <taxon>Basidiomycota</taxon>
        <taxon>Agaricomycotina</taxon>
        <taxon>Agaricomycetes</taxon>
        <taxon>Agaricomycetidae</taxon>
        <taxon>Atheliales</taxon>
        <taxon>Atheliaceae</taxon>
        <taxon>Piloderma</taxon>
    </lineage>
</organism>
<sequence length="218" mass="24217">LKRSLAAGSGAPSRTNIAEVLFGVDAVYALLPDAQKKMVVRQEELLFQWKNSRAVGAVFSSKCQKETLGHQDDNQLLPCTECRDLLKLHTFQVALNRPIPDDANMKFMPISHQDLDVGDIYFKVKGIRDLVEMNDGNSPWLKFARGVVDGVYAKKDVLLGMVEALVIKTERLAKGKSLKNMSYPSAFSDFCNILASTSMRCDSELWLTAPRVGRYSGS</sequence>
<dbReference type="STRING" id="765440.A0A0C3F8B7"/>
<dbReference type="InParanoid" id="A0A0C3F8B7"/>
<dbReference type="HOGENOM" id="CLU_106372_0_0_1"/>
<name>A0A0C3F8B7_PILCF</name>
<reference evidence="2" key="2">
    <citation type="submission" date="2015-01" db="EMBL/GenBank/DDBJ databases">
        <title>Evolutionary Origins and Diversification of the Mycorrhizal Mutualists.</title>
        <authorList>
            <consortium name="DOE Joint Genome Institute"/>
            <consortium name="Mycorrhizal Genomics Consortium"/>
            <person name="Kohler A."/>
            <person name="Kuo A."/>
            <person name="Nagy L.G."/>
            <person name="Floudas D."/>
            <person name="Copeland A."/>
            <person name="Barry K.W."/>
            <person name="Cichocki N."/>
            <person name="Veneault-Fourrey C."/>
            <person name="LaButti K."/>
            <person name="Lindquist E.A."/>
            <person name="Lipzen A."/>
            <person name="Lundell T."/>
            <person name="Morin E."/>
            <person name="Murat C."/>
            <person name="Riley R."/>
            <person name="Ohm R."/>
            <person name="Sun H."/>
            <person name="Tunlid A."/>
            <person name="Henrissat B."/>
            <person name="Grigoriev I.V."/>
            <person name="Hibbett D.S."/>
            <person name="Martin F."/>
        </authorList>
    </citation>
    <scope>NUCLEOTIDE SEQUENCE [LARGE SCALE GENOMIC DNA]</scope>
    <source>
        <strain evidence="2">F 1598</strain>
    </source>
</reference>
<protein>
    <submittedName>
        <fullName evidence="1">Uncharacterized protein</fullName>
    </submittedName>
</protein>
<dbReference type="OrthoDB" id="3268677at2759"/>